<organism evidence="3 4">
    <name type="scientific">Streptomyces nymphaeiformis</name>
    <dbReference type="NCBI Taxonomy" id="2663842"/>
    <lineage>
        <taxon>Bacteria</taxon>
        <taxon>Bacillati</taxon>
        <taxon>Actinomycetota</taxon>
        <taxon>Actinomycetes</taxon>
        <taxon>Kitasatosporales</taxon>
        <taxon>Streptomycetaceae</taxon>
        <taxon>Streptomyces</taxon>
    </lineage>
</organism>
<dbReference type="GO" id="GO:0005737">
    <property type="term" value="C:cytoplasm"/>
    <property type="evidence" value="ECO:0007669"/>
    <property type="project" value="TreeGrafter"/>
</dbReference>
<dbReference type="PANTHER" id="PTHR48083:SF19">
    <property type="entry name" value="FLAVIN-DEPENDENT MONOOXYGENASE, OXYGENASE SUBUNIT HSAA"/>
    <property type="match status" value="1"/>
</dbReference>
<dbReference type="GO" id="GO:0016712">
    <property type="term" value="F:oxidoreductase activity, acting on paired donors, with incorporation or reduction of molecular oxygen, reduced flavin or flavoprotein as one donor, and incorporation of one atom of oxygen"/>
    <property type="evidence" value="ECO:0007669"/>
    <property type="project" value="TreeGrafter"/>
</dbReference>
<dbReference type="InterPro" id="IPR046373">
    <property type="entry name" value="Acyl-CoA_Oxase/DH_mid-dom_sf"/>
</dbReference>
<feature type="domain" description="Acyl-CoA dehydrogenase C-terminal" evidence="2">
    <location>
        <begin position="329"/>
        <end position="410"/>
    </location>
</feature>
<dbReference type="Gene3D" id="1.10.540.10">
    <property type="entry name" value="Acyl-CoA dehydrogenase/oxidase, N-terminal domain"/>
    <property type="match status" value="1"/>
</dbReference>
<dbReference type="SUPFAM" id="SSF56645">
    <property type="entry name" value="Acyl-CoA dehydrogenase NM domain-like"/>
    <property type="match status" value="1"/>
</dbReference>
<evidence type="ECO:0000256" key="1">
    <source>
        <dbReference type="ARBA" id="ARBA00023002"/>
    </source>
</evidence>
<reference evidence="3 4" key="1">
    <citation type="submission" date="2020-08" db="EMBL/GenBank/DDBJ databases">
        <title>Genomic Encyclopedia of Type Strains, Phase III (KMG-III): the genomes of soil and plant-associated and newly described type strains.</title>
        <authorList>
            <person name="Whitman W."/>
        </authorList>
    </citation>
    <scope>NUCLEOTIDE SEQUENCE [LARGE SCALE GENOMIC DNA]</scope>
    <source>
        <strain evidence="3 4">SFB5A</strain>
    </source>
</reference>
<dbReference type="AlphaFoldDB" id="A0A7W7XG67"/>
<dbReference type="Pfam" id="PF08028">
    <property type="entry name" value="Acyl-CoA_dh_2"/>
    <property type="match status" value="2"/>
</dbReference>
<feature type="domain" description="Acyl-CoA dehydrogenase C-terminal" evidence="2">
    <location>
        <begin position="235"/>
        <end position="320"/>
    </location>
</feature>
<comment type="caution">
    <text evidence="3">The sequence shown here is derived from an EMBL/GenBank/DDBJ whole genome shotgun (WGS) entry which is preliminary data.</text>
</comment>
<dbReference type="RefSeq" id="WP_116159535.1">
    <property type="nucleotide sequence ID" value="NZ_JACHJY010000012.1"/>
</dbReference>
<dbReference type="InterPro" id="IPR036250">
    <property type="entry name" value="AcylCo_DH-like_C"/>
</dbReference>
<dbReference type="EMBL" id="JACHJY010000012">
    <property type="protein sequence ID" value="MBB4986161.1"/>
    <property type="molecule type" value="Genomic_DNA"/>
</dbReference>
<dbReference type="InterPro" id="IPR009100">
    <property type="entry name" value="AcylCoA_DH/oxidase_NM_dom_sf"/>
</dbReference>
<dbReference type="Gene3D" id="1.20.140.10">
    <property type="entry name" value="Butyryl-CoA Dehydrogenase, subunit A, domain 3"/>
    <property type="match status" value="2"/>
</dbReference>
<proteinExistence type="predicted"/>
<dbReference type="InterPro" id="IPR050741">
    <property type="entry name" value="Acyl-CoA_dehydrogenase"/>
</dbReference>
<dbReference type="Gene3D" id="2.40.110.10">
    <property type="entry name" value="Butyryl-CoA Dehydrogenase, subunit A, domain 2"/>
    <property type="match status" value="1"/>
</dbReference>
<sequence>MTVVDAPATLPALAAGHLRAAAARHAEEAERTGRLHPEVVEAMTAAGLARHFVPRRWGGRAGRFAELLDTVADAGTACASAAWCAVLLAAHARLAAHLPEEGRRDLWGDSPDVRIAAAIVPPAGRLARVPGGWTLSGEWAFASGVEHADWVLLASLDHSGDGAPAYRVLAVPREQVGIRETWDAVGLRATGSHSVTVDGVFVPEHRTFLREALAGVADADAAPCHRVPYQLVAALLFAAPALGAARGALEAWTLLVGGRRLPDGRPLTDDPTVQQTLARCAAEIEAARLLLETAAARADGAAEGPAAARADGPAAGLSAAGADGVTAGLSAARADGATASPAAARADRSASGPAVAVALNQRDAALAVDLLTGAVERLMRTGGARGLVAGGGLERAWRDIHAIAAHAALQPAPAAAAYAATVFPPGV</sequence>
<keyword evidence="1" id="KW-0560">Oxidoreductase</keyword>
<protein>
    <submittedName>
        <fullName evidence="3">Alkylation response protein AidB-like acyl-CoA dehydrogenase</fullName>
    </submittedName>
</protein>
<evidence type="ECO:0000313" key="4">
    <source>
        <dbReference type="Proteomes" id="UP000582643"/>
    </source>
</evidence>
<evidence type="ECO:0000259" key="2">
    <source>
        <dbReference type="Pfam" id="PF08028"/>
    </source>
</evidence>
<dbReference type="GO" id="GO:0003995">
    <property type="term" value="F:acyl-CoA dehydrogenase activity"/>
    <property type="evidence" value="ECO:0007669"/>
    <property type="project" value="TreeGrafter"/>
</dbReference>
<dbReference type="GO" id="GO:0033539">
    <property type="term" value="P:fatty acid beta-oxidation using acyl-CoA dehydrogenase"/>
    <property type="evidence" value="ECO:0007669"/>
    <property type="project" value="TreeGrafter"/>
</dbReference>
<gene>
    <name evidence="3" type="ORF">GGE06_007128</name>
</gene>
<evidence type="ECO:0000313" key="3">
    <source>
        <dbReference type="EMBL" id="MBB4986161.1"/>
    </source>
</evidence>
<dbReference type="InterPro" id="IPR037069">
    <property type="entry name" value="AcylCoA_DH/ox_N_sf"/>
</dbReference>
<keyword evidence="4" id="KW-1185">Reference proteome</keyword>
<dbReference type="Proteomes" id="UP000582643">
    <property type="component" value="Unassembled WGS sequence"/>
</dbReference>
<dbReference type="PANTHER" id="PTHR48083">
    <property type="entry name" value="MEDIUM-CHAIN SPECIFIC ACYL-COA DEHYDROGENASE, MITOCHONDRIAL-RELATED"/>
    <property type="match status" value="1"/>
</dbReference>
<dbReference type="SUPFAM" id="SSF47203">
    <property type="entry name" value="Acyl-CoA dehydrogenase C-terminal domain-like"/>
    <property type="match status" value="1"/>
</dbReference>
<name>A0A7W7XG67_9ACTN</name>
<accession>A0A7W7XG67</accession>
<dbReference type="InterPro" id="IPR013107">
    <property type="entry name" value="Acyl-CoA_DH_C"/>
</dbReference>
<dbReference type="PIRSF" id="PIRSF016578">
    <property type="entry name" value="HsaA"/>
    <property type="match status" value="1"/>
</dbReference>
<dbReference type="GO" id="GO:0050660">
    <property type="term" value="F:flavin adenine dinucleotide binding"/>
    <property type="evidence" value="ECO:0007669"/>
    <property type="project" value="InterPro"/>
</dbReference>